<feature type="transmembrane region" description="Helical" evidence="11">
    <location>
        <begin position="465"/>
        <end position="485"/>
    </location>
</feature>
<keyword evidence="4" id="KW-0479">Metal-binding</keyword>
<reference evidence="13" key="1">
    <citation type="submission" date="2022-11" db="EMBL/GenBank/DDBJ databases">
        <authorList>
            <person name="Scott C."/>
            <person name="Bruce N."/>
        </authorList>
    </citation>
    <scope>NUCLEOTIDE SEQUENCE</scope>
</reference>
<dbReference type="GO" id="GO:0009272">
    <property type="term" value="P:fungal-type cell wall biogenesis"/>
    <property type="evidence" value="ECO:0007669"/>
    <property type="project" value="TreeGrafter"/>
</dbReference>
<dbReference type="PROSITE" id="PS00086">
    <property type="entry name" value="CYTOCHROME_P450"/>
    <property type="match status" value="1"/>
</dbReference>
<feature type="signal peptide" evidence="12">
    <location>
        <begin position="1"/>
        <end position="25"/>
    </location>
</feature>
<evidence type="ECO:0000256" key="7">
    <source>
        <dbReference type="ARBA" id="ARBA00023004"/>
    </source>
</evidence>
<keyword evidence="8" id="KW-0325">Glycoprotein</keyword>
<dbReference type="InterPro" id="IPR014480">
    <property type="entry name" value="Mannan-1_6-alpha_mannosidase"/>
</dbReference>
<dbReference type="OrthoDB" id="4187847at2759"/>
<keyword evidence="14" id="KW-1185">Reference proteome</keyword>
<keyword evidence="5 12" id="KW-0732">Signal</keyword>
<feature type="compositionally biased region" description="Basic and acidic residues" evidence="10">
    <location>
        <begin position="398"/>
        <end position="413"/>
    </location>
</feature>
<comment type="similarity">
    <text evidence="2">Belongs to the glycosyl hydrolase 76 family.</text>
</comment>
<dbReference type="InterPro" id="IPR036396">
    <property type="entry name" value="Cyt_P450_sf"/>
</dbReference>
<dbReference type="InterPro" id="IPR017972">
    <property type="entry name" value="Cyt_P450_CS"/>
</dbReference>
<evidence type="ECO:0000313" key="13">
    <source>
        <dbReference type="EMBL" id="CAI4211173.1"/>
    </source>
</evidence>
<dbReference type="GO" id="GO:0016705">
    <property type="term" value="F:oxidoreductase activity, acting on paired donors, with incorporation or reduction of molecular oxygen"/>
    <property type="evidence" value="ECO:0007669"/>
    <property type="project" value="InterPro"/>
</dbReference>
<dbReference type="EMBL" id="CALLCH030000001">
    <property type="protein sequence ID" value="CAI4211173.1"/>
    <property type="molecule type" value="Genomic_DNA"/>
</dbReference>
<dbReference type="Proteomes" id="UP000838763">
    <property type="component" value="Unassembled WGS sequence"/>
</dbReference>
<comment type="catalytic activity">
    <reaction evidence="1">
        <text>Random hydrolysis of (1-&gt;6)-alpha-D-mannosidic linkages in unbranched (1-&gt;6)-mannans.</text>
        <dbReference type="EC" id="3.2.1.101"/>
    </reaction>
</comment>
<evidence type="ECO:0000313" key="14">
    <source>
        <dbReference type="Proteomes" id="UP000838763"/>
    </source>
</evidence>
<evidence type="ECO:0000256" key="12">
    <source>
        <dbReference type="SAM" id="SignalP"/>
    </source>
</evidence>
<dbReference type="GO" id="GO:0005506">
    <property type="term" value="F:iron ion binding"/>
    <property type="evidence" value="ECO:0007669"/>
    <property type="project" value="InterPro"/>
</dbReference>
<proteinExistence type="inferred from homology"/>
<dbReference type="InterPro" id="IPR005198">
    <property type="entry name" value="Glyco_hydro_76"/>
</dbReference>
<name>A0A9P1GVS7_9PEZI</name>
<feature type="region of interest" description="Disordered" evidence="10">
    <location>
        <begin position="398"/>
        <end position="418"/>
    </location>
</feature>
<dbReference type="SUPFAM" id="SSF48208">
    <property type="entry name" value="Six-hairpin glycosidases"/>
    <property type="match status" value="1"/>
</dbReference>
<dbReference type="PANTHER" id="PTHR12145:SF36">
    <property type="entry name" value="MANNAN ENDO-1,6-ALPHA-MANNOSIDASE DCW1"/>
    <property type="match status" value="1"/>
</dbReference>
<dbReference type="GO" id="GO:0008496">
    <property type="term" value="F:mannan endo-1,6-alpha-mannosidase activity"/>
    <property type="evidence" value="ECO:0007669"/>
    <property type="project" value="UniProtKB-EC"/>
</dbReference>
<evidence type="ECO:0000256" key="11">
    <source>
        <dbReference type="SAM" id="Phobius"/>
    </source>
</evidence>
<dbReference type="Gene3D" id="1.50.10.20">
    <property type="match status" value="1"/>
</dbReference>
<keyword evidence="11" id="KW-0472">Membrane</keyword>
<evidence type="ECO:0000256" key="1">
    <source>
        <dbReference type="ARBA" id="ARBA00001452"/>
    </source>
</evidence>
<sequence length="885" mass="98262">MRPPRASVARVCLTALLALTPLTAAYDLDPDSRESILDVAKDMATDMMTFYTGNKPGARPAIFPCHTTGGKRAVFNTQAARWSTEYCNGGLRWQIFEWNNGFDYKNTISQACFFSLGARLALYTGNKTYAEWAEKTWDWTSGVGYIDDKWNVYDGGYINDNCTELTPYQWTYNIGGFLLGAAAMYNYTEDEKWKDRIDGLLTGSEKFFKGDNRDIMTEVACESVDRCNIDQQSFKAYFSRWLANVVKWYPGAAEKVMPWLRASSVAAASQCTGGDNGRMCGLKWSSGSTWDGTTGLGQQMAALEVTLANLIEESRAPADIVFKPITTGDRAGAGILTAAVLIGLIGGCAFVLSEDSHEKQVKSQSLGPRAPGKFSSTLASLGIGTGAAGFVGGFGHGKGKERLDSNEKKDPGNPKRKAHWTGSRYLYSYSIEGPTASAAFAAYVAGIVAETGYSYFVHPKHHLTAFHPVLTLWALPLAFAAQRVFHRRYVIARKARANGCKPANAYPQRDHLLGIDVLLRILRSVAEGSIIQEWGRWHEQYGNTFTTDVLGATTFFINDPENIKAVLSRDFESFPIQGPRLLTTVMIVGEHSILSSNGKAWHDARALIRPTFVRNQVSDLACMDRHLEHFLAKIPADGSTVELQELFRVLTMDTSTDFMFGQSTNILTQPTQEAIDFSKAFDFGTHEAARISRTGALSICAQGTDALSRKATPERSYIFLDELIKTDATQDQIRDQILGLILAGRDTTASALSVSFWILARRPDLVAKIREDIDPLNGEKPTWEQLKNMRNLNFFIKEHIFGEDAEEFRPERWENLRTSWEWIPFSGGPRICIGQQFALTQLSYTIVKILQRFDTIEPRSDEPLKLNYGVTSTIEGGCHVAFTPS</sequence>
<dbReference type="GO" id="GO:0020037">
    <property type="term" value="F:heme binding"/>
    <property type="evidence" value="ECO:0007669"/>
    <property type="project" value="InterPro"/>
</dbReference>
<keyword evidence="9" id="KW-0326">Glycosidase</keyword>
<evidence type="ECO:0000256" key="2">
    <source>
        <dbReference type="ARBA" id="ARBA00009699"/>
    </source>
</evidence>
<keyword evidence="6" id="KW-0378">Hydrolase</keyword>
<dbReference type="AlphaFoldDB" id="A0A9P1GVS7"/>
<dbReference type="InterPro" id="IPR008928">
    <property type="entry name" value="6-hairpin_glycosidase_sf"/>
</dbReference>
<dbReference type="PRINTS" id="PR00385">
    <property type="entry name" value="P450"/>
</dbReference>
<gene>
    <name evidence="13" type="ORF">PPNO1_LOCUS971</name>
</gene>
<dbReference type="EC" id="3.2.1.101" evidence="3"/>
<evidence type="ECO:0000256" key="3">
    <source>
        <dbReference type="ARBA" id="ARBA00012350"/>
    </source>
</evidence>
<dbReference type="Pfam" id="PF03663">
    <property type="entry name" value="Glyco_hydro_76"/>
    <property type="match status" value="1"/>
</dbReference>
<evidence type="ECO:0000256" key="10">
    <source>
        <dbReference type="SAM" id="MobiDB-lite"/>
    </source>
</evidence>
<organism evidence="13 14">
    <name type="scientific">Parascedosporium putredinis</name>
    <dbReference type="NCBI Taxonomy" id="1442378"/>
    <lineage>
        <taxon>Eukaryota</taxon>
        <taxon>Fungi</taxon>
        <taxon>Dikarya</taxon>
        <taxon>Ascomycota</taxon>
        <taxon>Pezizomycotina</taxon>
        <taxon>Sordariomycetes</taxon>
        <taxon>Hypocreomycetidae</taxon>
        <taxon>Microascales</taxon>
        <taxon>Microascaceae</taxon>
        <taxon>Parascedosporium</taxon>
    </lineage>
</organism>
<dbReference type="GO" id="GO:0004497">
    <property type="term" value="F:monooxygenase activity"/>
    <property type="evidence" value="ECO:0007669"/>
    <property type="project" value="InterPro"/>
</dbReference>
<keyword evidence="11" id="KW-0812">Transmembrane</keyword>
<evidence type="ECO:0000256" key="5">
    <source>
        <dbReference type="ARBA" id="ARBA00022729"/>
    </source>
</evidence>
<keyword evidence="11" id="KW-1133">Transmembrane helix</keyword>
<protein>
    <recommendedName>
        <fullName evidence="3">mannan endo-1,6-alpha-mannosidase</fullName>
        <ecNumber evidence="3">3.2.1.101</ecNumber>
    </recommendedName>
</protein>
<dbReference type="Pfam" id="PF00067">
    <property type="entry name" value="p450"/>
    <property type="match status" value="3"/>
</dbReference>
<dbReference type="Gene3D" id="1.10.630.10">
    <property type="entry name" value="Cytochrome P450"/>
    <property type="match status" value="2"/>
</dbReference>
<dbReference type="PANTHER" id="PTHR12145">
    <property type="entry name" value="MANNAN ENDO-1,6-ALPHA-MANNOSIDASE DCW1"/>
    <property type="match status" value="1"/>
</dbReference>
<feature type="transmembrane region" description="Helical" evidence="11">
    <location>
        <begin position="331"/>
        <end position="352"/>
    </location>
</feature>
<comment type="caution">
    <text evidence="13">The sequence shown here is derived from an EMBL/GenBank/DDBJ whole genome shotgun (WGS) entry which is preliminary data.</text>
</comment>
<accession>A0A9P1GVS7</accession>
<dbReference type="PRINTS" id="PR00463">
    <property type="entry name" value="EP450I"/>
</dbReference>
<evidence type="ECO:0000256" key="6">
    <source>
        <dbReference type="ARBA" id="ARBA00022801"/>
    </source>
</evidence>
<dbReference type="InterPro" id="IPR002401">
    <property type="entry name" value="Cyt_P450_E_grp-I"/>
</dbReference>
<evidence type="ECO:0000256" key="8">
    <source>
        <dbReference type="ARBA" id="ARBA00023180"/>
    </source>
</evidence>
<dbReference type="InterPro" id="IPR001128">
    <property type="entry name" value="Cyt_P450"/>
</dbReference>
<evidence type="ECO:0000256" key="9">
    <source>
        <dbReference type="ARBA" id="ARBA00023295"/>
    </source>
</evidence>
<keyword evidence="7" id="KW-0408">Iron</keyword>
<feature type="chain" id="PRO_5040304494" description="mannan endo-1,6-alpha-mannosidase" evidence="12">
    <location>
        <begin position="26"/>
        <end position="885"/>
    </location>
</feature>
<dbReference type="GO" id="GO:0016052">
    <property type="term" value="P:carbohydrate catabolic process"/>
    <property type="evidence" value="ECO:0007669"/>
    <property type="project" value="InterPro"/>
</dbReference>
<evidence type="ECO:0000256" key="4">
    <source>
        <dbReference type="ARBA" id="ARBA00022723"/>
    </source>
</evidence>
<dbReference type="SUPFAM" id="SSF48264">
    <property type="entry name" value="Cytochrome P450"/>
    <property type="match status" value="1"/>
</dbReference>